<dbReference type="PANTHER" id="PTHR47396">
    <property type="entry name" value="TYPE I RESTRICTION ENZYME ECOKI R PROTEIN"/>
    <property type="match status" value="1"/>
</dbReference>
<proteinExistence type="predicted"/>
<dbReference type="CDD" id="cd18799">
    <property type="entry name" value="SF2_C_EcoAI-like"/>
    <property type="match status" value="1"/>
</dbReference>
<dbReference type="PROSITE" id="PS51194">
    <property type="entry name" value="HELICASE_CTER"/>
    <property type="match status" value="1"/>
</dbReference>
<dbReference type="GO" id="GO:0070125">
    <property type="term" value="P:mitochondrial translational elongation"/>
    <property type="evidence" value="ECO:0007669"/>
    <property type="project" value="TreeGrafter"/>
</dbReference>
<dbReference type="InterPro" id="IPR006935">
    <property type="entry name" value="Helicase/UvrB_N"/>
</dbReference>
<dbReference type="InterPro" id="IPR027417">
    <property type="entry name" value="P-loop_NTPase"/>
</dbReference>
<dbReference type="GO" id="GO:0005759">
    <property type="term" value="C:mitochondrial matrix"/>
    <property type="evidence" value="ECO:0007669"/>
    <property type="project" value="TreeGrafter"/>
</dbReference>
<dbReference type="Gene3D" id="3.40.50.300">
    <property type="entry name" value="P-loop containing nucleotide triphosphate hydrolases"/>
    <property type="match status" value="2"/>
</dbReference>
<evidence type="ECO:0000313" key="4">
    <source>
        <dbReference type="EMBL" id="KKY27446.1"/>
    </source>
</evidence>
<dbReference type="InterPro" id="IPR001650">
    <property type="entry name" value="Helicase_C-like"/>
</dbReference>
<reference evidence="4 5" key="1">
    <citation type="submission" date="2015-05" db="EMBL/GenBank/DDBJ databases">
        <title>Distinctive expansion of gene families associated with plant cell wall degradation and secondary metabolism in the genomes of grapevine trunk pathogens.</title>
        <authorList>
            <person name="Lawrence D.P."/>
            <person name="Travadon R."/>
            <person name="Rolshausen P.E."/>
            <person name="Baumgartner K."/>
        </authorList>
    </citation>
    <scope>NUCLEOTIDE SEQUENCE [LARGE SCALE GENOMIC DNA]</scope>
    <source>
        <strain evidence="4">UCRPC4</strain>
    </source>
</reference>
<evidence type="ECO:0000259" key="3">
    <source>
        <dbReference type="PROSITE" id="PS51194"/>
    </source>
</evidence>
<evidence type="ECO:0000259" key="2">
    <source>
        <dbReference type="PROSITE" id="PS51192"/>
    </source>
</evidence>
<organism evidence="4 5">
    <name type="scientific">Phaeomoniella chlamydospora</name>
    <name type="common">Phaeoacremonium chlamydosporum</name>
    <dbReference type="NCBI Taxonomy" id="158046"/>
    <lineage>
        <taxon>Eukaryota</taxon>
        <taxon>Fungi</taxon>
        <taxon>Dikarya</taxon>
        <taxon>Ascomycota</taxon>
        <taxon>Pezizomycotina</taxon>
        <taxon>Eurotiomycetes</taxon>
        <taxon>Chaetothyriomycetidae</taxon>
        <taxon>Phaeomoniellales</taxon>
        <taxon>Phaeomoniellaceae</taxon>
        <taxon>Phaeomoniella</taxon>
    </lineage>
</organism>
<accession>A0A0G2EZG0</accession>
<dbReference type="PROSITE" id="PS51192">
    <property type="entry name" value="HELICASE_ATP_BIND_1"/>
    <property type="match status" value="1"/>
</dbReference>
<dbReference type="GO" id="GO:0036121">
    <property type="term" value="F:double-stranded DNA helicase activity"/>
    <property type="evidence" value="ECO:0007669"/>
    <property type="project" value="TreeGrafter"/>
</dbReference>
<keyword evidence="1 4" id="KW-0067">ATP-binding</keyword>
<comment type="caution">
    <text evidence="4">The sequence shown here is derived from an EMBL/GenBank/DDBJ whole genome shotgun (WGS) entry which is preliminary data.</text>
</comment>
<dbReference type="Proteomes" id="UP000053317">
    <property type="component" value="Unassembled WGS sequence"/>
</dbReference>
<dbReference type="PANTHER" id="PTHR47396:SF1">
    <property type="entry name" value="ATP-DEPENDENT HELICASE IRC3-RELATED"/>
    <property type="match status" value="1"/>
</dbReference>
<dbReference type="SUPFAM" id="SSF52540">
    <property type="entry name" value="P-loop containing nucleoside triphosphate hydrolases"/>
    <property type="match status" value="1"/>
</dbReference>
<feature type="domain" description="Helicase ATP-binding" evidence="2">
    <location>
        <begin position="21"/>
        <end position="173"/>
    </location>
</feature>
<keyword evidence="1 4" id="KW-0347">Helicase</keyword>
<gene>
    <name evidence="4" type="ORF">UCRPC4_g01041</name>
</gene>
<evidence type="ECO:0000313" key="5">
    <source>
        <dbReference type="Proteomes" id="UP000053317"/>
    </source>
</evidence>
<dbReference type="GO" id="GO:0000403">
    <property type="term" value="F:Y-form DNA binding"/>
    <property type="evidence" value="ECO:0007669"/>
    <property type="project" value="TreeGrafter"/>
</dbReference>
<dbReference type="GO" id="GO:0061749">
    <property type="term" value="F:forked DNA-dependent helicase activity"/>
    <property type="evidence" value="ECO:0007669"/>
    <property type="project" value="TreeGrafter"/>
</dbReference>
<dbReference type="GO" id="GO:0032042">
    <property type="term" value="P:mitochondrial DNA metabolic process"/>
    <property type="evidence" value="ECO:0007669"/>
    <property type="project" value="TreeGrafter"/>
</dbReference>
<name>A0A0G2EZG0_PHACM</name>
<dbReference type="Pfam" id="PF04851">
    <property type="entry name" value="ResIII"/>
    <property type="match status" value="1"/>
</dbReference>
<feature type="domain" description="Helicase C-terminal" evidence="3">
    <location>
        <begin position="223"/>
        <end position="399"/>
    </location>
</feature>
<dbReference type="Pfam" id="PF00271">
    <property type="entry name" value="Helicase_C"/>
    <property type="match status" value="1"/>
</dbReference>
<evidence type="ECO:0000256" key="1">
    <source>
        <dbReference type="ARBA" id="ARBA00022806"/>
    </source>
</evidence>
<keyword evidence="1 4" id="KW-0547">Nucleotide-binding</keyword>
<keyword evidence="1 4" id="KW-0378">Hydrolase</keyword>
<reference evidence="4 5" key="2">
    <citation type="submission" date="2015-05" db="EMBL/GenBank/DDBJ databases">
        <authorList>
            <person name="Morales-Cruz A."/>
            <person name="Amrine K.C."/>
            <person name="Cantu D."/>
        </authorList>
    </citation>
    <scope>NUCLEOTIDE SEQUENCE [LARGE SCALE GENOMIC DNA]</scope>
    <source>
        <strain evidence="4">UCRPC4</strain>
    </source>
</reference>
<protein>
    <submittedName>
        <fullName evidence="4">Putative dead deah box helicase</fullName>
    </submittedName>
</protein>
<dbReference type="GO" id="GO:0005524">
    <property type="term" value="F:ATP binding"/>
    <property type="evidence" value="ECO:0007669"/>
    <property type="project" value="InterPro"/>
</dbReference>
<dbReference type="OrthoDB" id="16911at2759"/>
<dbReference type="InterPro" id="IPR014001">
    <property type="entry name" value="Helicase_ATP-bd"/>
</dbReference>
<dbReference type="AlphaFoldDB" id="A0A0G2EZG0"/>
<dbReference type="SMART" id="SM00490">
    <property type="entry name" value="HELICc"/>
    <property type="match status" value="1"/>
</dbReference>
<dbReference type="EMBL" id="LCWF01000024">
    <property type="protein sequence ID" value="KKY27446.1"/>
    <property type="molecule type" value="Genomic_DNA"/>
</dbReference>
<dbReference type="GO" id="GO:0016787">
    <property type="term" value="F:hydrolase activity"/>
    <property type="evidence" value="ECO:0007669"/>
    <property type="project" value="InterPro"/>
</dbReference>
<sequence length="621" mass="68340">MSDAQAVAAPLGPRACRFQGVSLATGSGKTVIFTQLIDRLPPPNHDAVKALILVHRRELVEQAAEHCTRAYPDKRVEIEMGSNQASGHADITVASVQSLVSSNRIDKFNPKELKLLLVDEAHHIVAPSYLRVLEHFGLRSANRSQCTLVGVSATMSRLDGLKLGAAIDQIVYHKDYVDMIEAQWLSNVVFTTVKSNADLSKVRTSKGGDFQAGSLSRAVNTDDINDITVGAWRSEAGDRQSTIVFCVDIKHVRGLTSAFRKHGVNAQYITSDTRAALRAERLAAFKNGEFPVLINCGIFTEGTDIPNIDCVLLARPTKSRNLLVQMIGRGMRLFSGKQDCHVIDMVGSLETGIMTVPTLFGLEPSEVVRKAGPEEFKAILEKKRDELQAQIEQSMEKEYTAGPDSVSRTNITLTMTKYDSVTELIDDTSGERHIRAMSNNAWVHVGQDRYVLTSTGGIVTIRLREHNDENVKIDKSKDAGTLYEITWTRKLPEHASSKFAKRRVVGNASTLADAVRGADTFAAGVLERTLILSSAEWRKRPASDGQLKVLNDRLGLGDAGEQLHANNVSKGKAFDMITKLKHGAAGRFAWLQGQKRKVERMEAQLDNLRARERVEVGPLAR</sequence>
<keyword evidence="5" id="KW-1185">Reference proteome</keyword>
<dbReference type="InterPro" id="IPR050742">
    <property type="entry name" value="Helicase_Restrict-Modif_Enz"/>
</dbReference>
<dbReference type="SMART" id="SM00487">
    <property type="entry name" value="DEXDc"/>
    <property type="match status" value="1"/>
</dbReference>